<feature type="transmembrane region" description="Helical" evidence="13">
    <location>
        <begin position="6"/>
        <end position="27"/>
    </location>
</feature>
<dbReference type="PANTHER" id="PTHR33445:SF2">
    <property type="entry name" value="ATP SYNTHASE SUBUNIT B', CHLOROPLASTIC"/>
    <property type="match status" value="1"/>
</dbReference>
<dbReference type="GO" id="GO:0046961">
    <property type="term" value="F:proton-transporting ATPase activity, rotational mechanism"/>
    <property type="evidence" value="ECO:0007669"/>
    <property type="project" value="TreeGrafter"/>
</dbReference>
<evidence type="ECO:0000256" key="2">
    <source>
        <dbReference type="ARBA" id="ARBA00022448"/>
    </source>
</evidence>
<keyword evidence="4 13" id="KW-0812">Transmembrane</keyword>
<comment type="caution">
    <text evidence="15">The sequence shown here is derived from an EMBL/GenBank/DDBJ whole genome shotgun (WGS) entry which is preliminary data.</text>
</comment>
<evidence type="ECO:0000256" key="9">
    <source>
        <dbReference type="ARBA" id="ARBA00023310"/>
    </source>
</evidence>
<evidence type="ECO:0000256" key="11">
    <source>
        <dbReference type="ARBA" id="ARBA00025614"/>
    </source>
</evidence>
<name>A0A7V6A2T0_9BACT</name>
<dbReference type="GO" id="GO:0045259">
    <property type="term" value="C:proton-transporting ATP synthase complex"/>
    <property type="evidence" value="ECO:0007669"/>
    <property type="project" value="UniProtKB-KW"/>
</dbReference>
<dbReference type="Pfam" id="PF00430">
    <property type="entry name" value="ATP-synt_B"/>
    <property type="match status" value="1"/>
</dbReference>
<evidence type="ECO:0000256" key="8">
    <source>
        <dbReference type="ARBA" id="ARBA00023136"/>
    </source>
</evidence>
<dbReference type="GO" id="GO:0005886">
    <property type="term" value="C:plasma membrane"/>
    <property type="evidence" value="ECO:0007669"/>
    <property type="project" value="UniProtKB-SubCell"/>
</dbReference>
<comment type="subcellular location">
    <subcellularLocation>
        <location evidence="13">Cell membrane</location>
        <topology evidence="13">Single-pass membrane protein</topology>
    </subcellularLocation>
    <subcellularLocation>
        <location evidence="12">Endomembrane system</location>
        <topology evidence="12">Single-pass membrane protein</topology>
    </subcellularLocation>
</comment>
<reference evidence="15" key="1">
    <citation type="journal article" date="2020" name="mSystems">
        <title>Genome- and Community-Level Interaction Insights into Carbon Utilization and Element Cycling Functions of Hydrothermarchaeota in Hydrothermal Sediment.</title>
        <authorList>
            <person name="Zhou Z."/>
            <person name="Liu Y."/>
            <person name="Xu W."/>
            <person name="Pan J."/>
            <person name="Luo Z.H."/>
            <person name="Li M."/>
        </authorList>
    </citation>
    <scope>NUCLEOTIDE SEQUENCE [LARGE SCALE GENOMIC DNA]</scope>
    <source>
        <strain evidence="15">SpSt-767</strain>
    </source>
</reference>
<proteinExistence type="inferred from homology"/>
<evidence type="ECO:0000256" key="7">
    <source>
        <dbReference type="ARBA" id="ARBA00023065"/>
    </source>
</evidence>
<evidence type="ECO:0000256" key="10">
    <source>
        <dbReference type="ARBA" id="ARBA00025198"/>
    </source>
</evidence>
<dbReference type="GO" id="GO:0012505">
    <property type="term" value="C:endomembrane system"/>
    <property type="evidence" value="ECO:0007669"/>
    <property type="project" value="UniProtKB-SubCell"/>
</dbReference>
<dbReference type="PANTHER" id="PTHR33445">
    <property type="entry name" value="ATP SYNTHASE SUBUNIT B', CHLOROPLASTIC"/>
    <property type="match status" value="1"/>
</dbReference>
<evidence type="ECO:0000256" key="13">
    <source>
        <dbReference type="HAMAP-Rule" id="MF_01398"/>
    </source>
</evidence>
<keyword evidence="8 13" id="KW-0472">Membrane</keyword>
<dbReference type="InterPro" id="IPR002146">
    <property type="entry name" value="ATP_synth_b/b'su_bac/chlpt"/>
</dbReference>
<dbReference type="AlphaFoldDB" id="A0A7V6A2T0"/>
<comment type="function">
    <text evidence="10 13">F(1)F(0) ATP synthase produces ATP from ADP in the presence of a proton or sodium gradient. F-type ATPases consist of two structural domains, F(1) containing the extramembraneous catalytic core and F(0) containing the membrane proton channel, linked together by a central stalk and a peripheral stalk. During catalysis, ATP synthesis in the catalytic domain of F(1) is coupled via a rotary mechanism of the central stalk subunits to proton translocation.</text>
</comment>
<keyword evidence="9 13" id="KW-0066">ATP synthesis</keyword>
<evidence type="ECO:0000256" key="5">
    <source>
        <dbReference type="ARBA" id="ARBA00022781"/>
    </source>
</evidence>
<dbReference type="HAMAP" id="MF_01398">
    <property type="entry name" value="ATP_synth_b_bprime"/>
    <property type="match status" value="1"/>
</dbReference>
<protein>
    <recommendedName>
        <fullName evidence="13">ATP synthase subunit b</fullName>
    </recommendedName>
    <alternativeName>
        <fullName evidence="13">ATP synthase F(0) sector subunit b</fullName>
    </alternativeName>
    <alternativeName>
        <fullName evidence="13">ATPase subunit I</fullName>
    </alternativeName>
    <alternativeName>
        <fullName evidence="13">F-type ATPase subunit b</fullName>
        <shortName evidence="13">F-ATPase subunit b</shortName>
    </alternativeName>
</protein>
<evidence type="ECO:0000256" key="14">
    <source>
        <dbReference type="RuleBase" id="RU003848"/>
    </source>
</evidence>
<comment type="similarity">
    <text evidence="1 13 14">Belongs to the ATPase B chain family.</text>
</comment>
<keyword evidence="3 13" id="KW-0138">CF(0)</keyword>
<comment type="subunit">
    <text evidence="13">F-type ATPases have 2 components, F(1) - the catalytic core - and F(0) - the membrane proton channel. F(1) has five subunits: alpha(3), beta(3), gamma(1), delta(1), epsilon(1). F(0) has three main subunits: a(1), b(2) and c(10-14). The alpha and beta chains form an alternating ring which encloses part of the gamma chain. F(1) is attached to F(0) by a central stalk formed by the gamma and epsilon chains, while a peripheral stalk is formed by the delta and b chains.</text>
</comment>
<keyword evidence="2 13" id="KW-0813">Transport</keyword>
<evidence type="ECO:0000256" key="12">
    <source>
        <dbReference type="ARBA" id="ARBA00037847"/>
    </source>
</evidence>
<dbReference type="InterPro" id="IPR050059">
    <property type="entry name" value="ATP_synthase_B_chain"/>
</dbReference>
<keyword evidence="7 13" id="KW-0406">Ion transport</keyword>
<evidence type="ECO:0000256" key="3">
    <source>
        <dbReference type="ARBA" id="ARBA00022547"/>
    </source>
</evidence>
<dbReference type="EMBL" id="DTGR01000077">
    <property type="protein sequence ID" value="HHS29085.1"/>
    <property type="molecule type" value="Genomic_DNA"/>
</dbReference>
<accession>A0A7V6A2T0</accession>
<sequence>MIDIDWTLFVQILNFLVLVFLLNVVLFRPIRKILRARQARLAALEGDLEGLAGSRQGLLSEVDEQLTAARREGLGLREKLRLEGAQAETSLLEQVKKEVDAQWAKVEAKIKEDVGKAREALSAQAEDFAQALAAKILGRKLS</sequence>
<dbReference type="GO" id="GO:0046933">
    <property type="term" value="F:proton-transporting ATP synthase activity, rotational mechanism"/>
    <property type="evidence" value="ECO:0007669"/>
    <property type="project" value="UniProtKB-UniRule"/>
</dbReference>
<keyword evidence="6 13" id="KW-1133">Transmembrane helix</keyword>
<keyword evidence="5 13" id="KW-0375">Hydrogen ion transport</keyword>
<evidence type="ECO:0000313" key="15">
    <source>
        <dbReference type="EMBL" id="HHS29085.1"/>
    </source>
</evidence>
<comment type="function">
    <text evidence="11">Component of the F(0) channel, it forms part of the peripheral stalk, linking F(1) to F(0). The b'-subunit is a diverged and duplicated form of b found in plants and photosynthetic bacteria.</text>
</comment>
<gene>
    <name evidence="13" type="primary">atpF</name>
    <name evidence="15" type="ORF">ENV52_05215</name>
</gene>
<keyword evidence="13" id="KW-1003">Cell membrane</keyword>
<evidence type="ECO:0000256" key="1">
    <source>
        <dbReference type="ARBA" id="ARBA00005513"/>
    </source>
</evidence>
<evidence type="ECO:0000256" key="4">
    <source>
        <dbReference type="ARBA" id="ARBA00022692"/>
    </source>
</evidence>
<evidence type="ECO:0000256" key="6">
    <source>
        <dbReference type="ARBA" id="ARBA00022989"/>
    </source>
</evidence>
<organism evidence="15">
    <name type="scientific">Desulfobacca acetoxidans</name>
    <dbReference type="NCBI Taxonomy" id="60893"/>
    <lineage>
        <taxon>Bacteria</taxon>
        <taxon>Pseudomonadati</taxon>
        <taxon>Thermodesulfobacteriota</taxon>
        <taxon>Desulfobaccia</taxon>
        <taxon>Desulfobaccales</taxon>
        <taxon>Desulfobaccaceae</taxon>
        <taxon>Desulfobacca</taxon>
    </lineage>
</organism>